<dbReference type="InterPro" id="IPR037192">
    <property type="entry name" value="ERO1-like_sf"/>
</dbReference>
<evidence type="ECO:0000256" key="4">
    <source>
        <dbReference type="ARBA" id="ARBA00011802"/>
    </source>
</evidence>
<evidence type="ECO:0000256" key="15">
    <source>
        <dbReference type="ARBA" id="ARBA00023284"/>
    </source>
</evidence>
<feature type="active site" description="Nucleophile" evidence="16">
    <location>
        <position position="384"/>
    </location>
</feature>
<evidence type="ECO:0000256" key="16">
    <source>
        <dbReference type="PIRSR" id="PIRSR017205-1"/>
    </source>
</evidence>
<evidence type="ECO:0000313" key="22">
    <source>
        <dbReference type="Proteomes" id="UP000070444"/>
    </source>
</evidence>
<evidence type="ECO:0000256" key="8">
    <source>
        <dbReference type="ARBA" id="ARBA00022824"/>
    </source>
</evidence>
<dbReference type="SUPFAM" id="SSF110019">
    <property type="entry name" value="ERO1-like"/>
    <property type="match status" value="1"/>
</dbReference>
<feature type="signal peptide" evidence="20">
    <location>
        <begin position="1"/>
        <end position="17"/>
    </location>
</feature>
<feature type="binding site" evidence="17">
    <location>
        <position position="178"/>
    </location>
    <ligand>
        <name>FAD</name>
        <dbReference type="ChEBI" id="CHEBI:57692"/>
    </ligand>
</feature>
<dbReference type="PIRSF" id="PIRSF017205">
    <property type="entry name" value="ERO1"/>
    <property type="match status" value="1"/>
</dbReference>
<keyword evidence="10" id="KW-0249">Electron transport</keyword>
<dbReference type="GO" id="GO:0015035">
    <property type="term" value="F:protein-disulfide reductase activity"/>
    <property type="evidence" value="ECO:0007669"/>
    <property type="project" value="InterPro"/>
</dbReference>
<protein>
    <submittedName>
        <fullName evidence="21">Endoplasmic oxidoreductin</fullName>
    </submittedName>
</protein>
<comment type="subcellular location">
    <subcellularLocation>
        <location evidence="2">Endoplasmic reticulum membrane</location>
        <topology evidence="2">Peripheral membrane protein</topology>
        <orientation evidence="2">Lumenal side</orientation>
    </subcellularLocation>
</comment>
<evidence type="ECO:0000256" key="11">
    <source>
        <dbReference type="ARBA" id="ARBA00023002"/>
    </source>
</evidence>
<keyword evidence="6" id="KW-0285">Flavoprotein</keyword>
<evidence type="ECO:0000256" key="19">
    <source>
        <dbReference type="SAM" id="MobiDB-lite"/>
    </source>
</evidence>
<gene>
    <name evidence="21" type="ORF">CONCODRAFT_42666</name>
</gene>
<dbReference type="PANTHER" id="PTHR12613:SF0">
    <property type="entry name" value="ERO1-LIKE PROTEIN"/>
    <property type="match status" value="1"/>
</dbReference>
<keyword evidence="9 17" id="KW-0274">FAD</keyword>
<keyword evidence="7 20" id="KW-0732">Signal</keyword>
<sequence>MNLNNLIYLLLIHPLIGDESFNRAVLENISEGKQYCQLDGQIKDSRCDFQTVETINDKLSVPLRNLCSTSFFSHYKVNLNKQCPFWTEHHLCNEPGCEVMKCPKANLPSAWINEGLGAIETTSSISSGGFKGSGMSGASMFGSKPRSVFTDKDYCILEDEEDEEGVFVNLLDNPERYTGYAGASAARVWSAVYEENTYEFLDTLNETELAQTDIEGTFPEVKQVLKRFSTTNNTLSASYLDQLPTEKRVFYRLISGLHASISTHICYKKLDKKTNTWGPDLDCFIQRIGSHPDRLENMYFNYVLLLKSVTKMAKFLKGYSYCEADPEENKLIQQVMSKVIQVSKSCPPTFEEDKLFKGEDAQRLKIQFKYHFRNISRIMDCVGCEKCRLWGKIQTSGLGTALKVLFEYETKTLNPVRNPHLFQKTEIVSLINAFARISESIQAVEAFRVMYHDRVKEDQKPTPSISAQPEAEKPVPTTTSASTTKATSKPKFDFTEVQLTLQSMITNVSLIVYRQTVDLVQAPQKLITNHITNNNVAQKATNQITKAYKNIAKFFLKK</sequence>
<evidence type="ECO:0000256" key="1">
    <source>
        <dbReference type="ARBA" id="ARBA00001974"/>
    </source>
</evidence>
<dbReference type="InterPro" id="IPR007266">
    <property type="entry name" value="Ero1"/>
</dbReference>
<keyword evidence="8" id="KW-0256">Endoplasmic reticulum</keyword>
<feature type="compositionally biased region" description="Low complexity" evidence="19">
    <location>
        <begin position="476"/>
        <end position="487"/>
    </location>
</feature>
<evidence type="ECO:0000256" key="3">
    <source>
        <dbReference type="ARBA" id="ARBA00008277"/>
    </source>
</evidence>
<feature type="chain" id="PRO_5007294210" evidence="20">
    <location>
        <begin position="18"/>
        <end position="558"/>
    </location>
</feature>
<evidence type="ECO:0000256" key="9">
    <source>
        <dbReference type="ARBA" id="ARBA00022827"/>
    </source>
</evidence>
<evidence type="ECO:0000256" key="2">
    <source>
        <dbReference type="ARBA" id="ARBA00004367"/>
    </source>
</evidence>
<proteinExistence type="inferred from homology"/>
<feature type="binding site" evidence="17">
    <location>
        <position position="176"/>
    </location>
    <ligand>
        <name>FAD</name>
        <dbReference type="ChEBI" id="CHEBI:57692"/>
    </ligand>
</feature>
<dbReference type="OMA" id="CYKDRLH"/>
<keyword evidence="13 18" id="KW-1015">Disulfide bond</keyword>
<accession>A0A137NY62</accession>
<dbReference type="Pfam" id="PF04137">
    <property type="entry name" value="ERO1"/>
    <property type="match status" value="1"/>
</dbReference>
<dbReference type="STRING" id="796925.A0A137NY62"/>
<keyword evidence="12" id="KW-0472">Membrane</keyword>
<evidence type="ECO:0000256" key="5">
    <source>
        <dbReference type="ARBA" id="ARBA00022448"/>
    </source>
</evidence>
<comment type="cofactor">
    <cofactor evidence="1 17">
        <name>FAD</name>
        <dbReference type="ChEBI" id="CHEBI:57692"/>
    </cofactor>
</comment>
<feature type="binding site" evidence="17">
    <location>
        <position position="258"/>
    </location>
    <ligand>
        <name>FAD</name>
        <dbReference type="ChEBI" id="CHEBI:57692"/>
    </ligand>
</feature>
<evidence type="ECO:0000256" key="20">
    <source>
        <dbReference type="SAM" id="SignalP"/>
    </source>
</evidence>
<dbReference type="GO" id="GO:0071949">
    <property type="term" value="F:FAD binding"/>
    <property type="evidence" value="ECO:0007669"/>
    <property type="project" value="InterPro"/>
</dbReference>
<dbReference type="GO" id="GO:0016972">
    <property type="term" value="F:thiol oxidase activity"/>
    <property type="evidence" value="ECO:0007669"/>
    <property type="project" value="InterPro"/>
</dbReference>
<evidence type="ECO:0000256" key="10">
    <source>
        <dbReference type="ARBA" id="ARBA00022982"/>
    </source>
</evidence>
<dbReference type="Proteomes" id="UP000070444">
    <property type="component" value="Unassembled WGS sequence"/>
</dbReference>
<feature type="binding site" evidence="17">
    <location>
        <position position="287"/>
    </location>
    <ligand>
        <name>FAD</name>
        <dbReference type="ChEBI" id="CHEBI:57692"/>
    </ligand>
</feature>
<comment type="subunit">
    <text evidence="4">May function both as a monomer and a homodimer.</text>
</comment>
<feature type="disulfide bond" description="Redox-active" evidence="18">
    <location>
        <begin position="384"/>
        <end position="387"/>
    </location>
</feature>
<dbReference type="EMBL" id="KQ964626">
    <property type="protein sequence ID" value="KXN67594.1"/>
    <property type="molecule type" value="Genomic_DNA"/>
</dbReference>
<keyword evidence="14" id="KW-0325">Glycoprotein</keyword>
<evidence type="ECO:0000256" key="12">
    <source>
        <dbReference type="ARBA" id="ARBA00023136"/>
    </source>
</evidence>
<dbReference type="PANTHER" id="PTHR12613">
    <property type="entry name" value="ERO1-RELATED"/>
    <property type="match status" value="1"/>
</dbReference>
<dbReference type="GO" id="GO:0034975">
    <property type="term" value="P:protein folding in endoplasmic reticulum"/>
    <property type="evidence" value="ECO:0007669"/>
    <property type="project" value="InterPro"/>
</dbReference>
<evidence type="ECO:0000256" key="17">
    <source>
        <dbReference type="PIRSR" id="PIRSR017205-2"/>
    </source>
</evidence>
<feature type="binding site" evidence="17">
    <location>
        <position position="189"/>
    </location>
    <ligand>
        <name>FAD</name>
        <dbReference type="ChEBI" id="CHEBI:57692"/>
    </ligand>
</feature>
<keyword evidence="15" id="KW-0676">Redox-active center</keyword>
<evidence type="ECO:0000313" key="21">
    <source>
        <dbReference type="EMBL" id="KXN67594.1"/>
    </source>
</evidence>
<evidence type="ECO:0000256" key="7">
    <source>
        <dbReference type="ARBA" id="ARBA00022729"/>
    </source>
</evidence>
<feature type="disulfide bond" description="Redox-active" evidence="18">
    <location>
        <begin position="92"/>
        <end position="97"/>
    </location>
</feature>
<feature type="binding site" evidence="17">
    <location>
        <position position="255"/>
    </location>
    <ligand>
        <name>FAD</name>
        <dbReference type="ChEBI" id="CHEBI:57692"/>
    </ligand>
</feature>
<evidence type="ECO:0000256" key="18">
    <source>
        <dbReference type="PIRSR" id="PIRSR017205-3"/>
    </source>
</evidence>
<keyword evidence="11" id="KW-0560">Oxidoreductase</keyword>
<reference evidence="21 22" key="1">
    <citation type="journal article" date="2015" name="Genome Biol. Evol.">
        <title>Phylogenomic analyses indicate that early fungi evolved digesting cell walls of algal ancestors of land plants.</title>
        <authorList>
            <person name="Chang Y."/>
            <person name="Wang S."/>
            <person name="Sekimoto S."/>
            <person name="Aerts A.L."/>
            <person name="Choi C."/>
            <person name="Clum A."/>
            <person name="LaButti K.M."/>
            <person name="Lindquist E.A."/>
            <person name="Yee Ngan C."/>
            <person name="Ohm R.A."/>
            <person name="Salamov A.A."/>
            <person name="Grigoriev I.V."/>
            <person name="Spatafora J.W."/>
            <person name="Berbee M.L."/>
        </authorList>
    </citation>
    <scope>NUCLEOTIDE SEQUENCE [LARGE SCALE GENOMIC DNA]</scope>
    <source>
        <strain evidence="21 22">NRRL 28638</strain>
    </source>
</reference>
<keyword evidence="22" id="KW-1185">Reference proteome</keyword>
<dbReference type="OrthoDB" id="269384at2759"/>
<organism evidence="21 22">
    <name type="scientific">Conidiobolus coronatus (strain ATCC 28846 / CBS 209.66 / NRRL 28638)</name>
    <name type="common">Delacroixia coronata</name>
    <dbReference type="NCBI Taxonomy" id="796925"/>
    <lineage>
        <taxon>Eukaryota</taxon>
        <taxon>Fungi</taxon>
        <taxon>Fungi incertae sedis</taxon>
        <taxon>Zoopagomycota</taxon>
        <taxon>Entomophthoromycotina</taxon>
        <taxon>Entomophthoromycetes</taxon>
        <taxon>Entomophthorales</taxon>
        <taxon>Ancylistaceae</taxon>
        <taxon>Conidiobolus</taxon>
    </lineage>
</organism>
<keyword evidence="5" id="KW-0813">Transport</keyword>
<name>A0A137NY62_CONC2</name>
<evidence type="ECO:0000256" key="6">
    <source>
        <dbReference type="ARBA" id="ARBA00022630"/>
    </source>
</evidence>
<evidence type="ECO:0000256" key="13">
    <source>
        <dbReference type="ARBA" id="ARBA00023157"/>
    </source>
</evidence>
<feature type="region of interest" description="Disordered" evidence="19">
    <location>
        <begin position="458"/>
        <end position="487"/>
    </location>
</feature>
<comment type="similarity">
    <text evidence="3">Belongs to the EROs family.</text>
</comment>
<feature type="active site" evidence="16">
    <location>
        <position position="387"/>
    </location>
</feature>
<dbReference type="GO" id="GO:0005789">
    <property type="term" value="C:endoplasmic reticulum membrane"/>
    <property type="evidence" value="ECO:0007669"/>
    <property type="project" value="UniProtKB-SubCell"/>
</dbReference>
<dbReference type="AlphaFoldDB" id="A0A137NY62"/>
<evidence type="ECO:0000256" key="14">
    <source>
        <dbReference type="ARBA" id="ARBA00023180"/>
    </source>
</evidence>